<accession>A0ABR4MDV7</accession>
<comment type="caution">
    <text evidence="2">The sequence shown here is derived from an EMBL/GenBank/DDBJ whole genome shotgun (WGS) entry which is preliminary data.</text>
</comment>
<evidence type="ECO:0000256" key="1">
    <source>
        <dbReference type="SAM" id="MobiDB-lite"/>
    </source>
</evidence>
<reference evidence="2 3" key="1">
    <citation type="submission" date="2020-05" db="EMBL/GenBank/DDBJ databases">
        <title>Ceratocystis lukuohia genome.</title>
        <authorList>
            <person name="Harrington T.C."/>
            <person name="Kim K."/>
            <person name="Mayers C.G."/>
        </authorList>
    </citation>
    <scope>NUCLEOTIDE SEQUENCE [LARGE SCALE GENOMIC DNA]</scope>
    <source>
        <strain evidence="2 3">C4212</strain>
    </source>
</reference>
<feature type="compositionally biased region" description="Polar residues" evidence="1">
    <location>
        <begin position="491"/>
        <end position="500"/>
    </location>
</feature>
<feature type="compositionally biased region" description="Basic and acidic residues" evidence="1">
    <location>
        <begin position="472"/>
        <end position="482"/>
    </location>
</feature>
<feature type="region of interest" description="Disordered" evidence="1">
    <location>
        <begin position="200"/>
        <end position="299"/>
    </location>
</feature>
<dbReference type="RefSeq" id="XP_070857588.1">
    <property type="nucleotide sequence ID" value="XM_071003689.1"/>
</dbReference>
<protein>
    <submittedName>
        <fullName evidence="2">Uncharacterized protein</fullName>
    </submittedName>
</protein>
<organism evidence="2 3">
    <name type="scientific">Ceratocystis lukuohia</name>
    <dbReference type="NCBI Taxonomy" id="2019550"/>
    <lineage>
        <taxon>Eukaryota</taxon>
        <taxon>Fungi</taxon>
        <taxon>Dikarya</taxon>
        <taxon>Ascomycota</taxon>
        <taxon>Pezizomycotina</taxon>
        <taxon>Sordariomycetes</taxon>
        <taxon>Hypocreomycetidae</taxon>
        <taxon>Microascales</taxon>
        <taxon>Ceratocystidaceae</taxon>
        <taxon>Ceratocystis</taxon>
    </lineage>
</organism>
<dbReference type="Proteomes" id="UP001610728">
    <property type="component" value="Unassembled WGS sequence"/>
</dbReference>
<dbReference type="EMBL" id="JABSNW010000006">
    <property type="protein sequence ID" value="KAL2886408.1"/>
    <property type="molecule type" value="Genomic_DNA"/>
</dbReference>
<gene>
    <name evidence="2" type="ORF">HOO65_060238</name>
</gene>
<feature type="compositionally biased region" description="Low complexity" evidence="1">
    <location>
        <begin position="178"/>
        <end position="188"/>
    </location>
</feature>
<proteinExistence type="predicted"/>
<evidence type="ECO:0000313" key="2">
    <source>
        <dbReference type="EMBL" id="KAL2886408.1"/>
    </source>
</evidence>
<feature type="compositionally biased region" description="Basic residues" evidence="1">
    <location>
        <begin position="459"/>
        <end position="471"/>
    </location>
</feature>
<feature type="compositionally biased region" description="Basic and acidic residues" evidence="1">
    <location>
        <begin position="160"/>
        <end position="171"/>
    </location>
</feature>
<evidence type="ECO:0000313" key="3">
    <source>
        <dbReference type="Proteomes" id="UP001610728"/>
    </source>
</evidence>
<feature type="compositionally biased region" description="Basic residues" evidence="1">
    <location>
        <begin position="252"/>
        <end position="280"/>
    </location>
</feature>
<feature type="region of interest" description="Disordered" evidence="1">
    <location>
        <begin position="103"/>
        <end position="188"/>
    </location>
</feature>
<feature type="region of interest" description="Disordered" evidence="1">
    <location>
        <begin position="353"/>
        <end position="500"/>
    </location>
</feature>
<dbReference type="GeneID" id="98119634"/>
<feature type="region of interest" description="Disordered" evidence="1">
    <location>
        <begin position="1"/>
        <end position="80"/>
    </location>
</feature>
<feature type="compositionally biased region" description="Basic and acidic residues" evidence="1">
    <location>
        <begin position="435"/>
        <end position="458"/>
    </location>
</feature>
<keyword evidence="3" id="KW-1185">Reference proteome</keyword>
<feature type="compositionally biased region" description="Basic and acidic residues" evidence="1">
    <location>
        <begin position="396"/>
        <end position="423"/>
    </location>
</feature>
<sequence length="500" mass="54568">MGQDDGPVAMSIRDGTAEPYPPHRVAKSKEGLYDKSSQQPQPLADHRSNYGKLSSPELTKDGTLGSLSKPHGVGSSQDSNDAVLDLGAVASSVSSGATLCQKCGHDGRPALKTTAKESNGGSLKGIMKAKDQCSCCKSHGSKSSPDGIQGDNVMSTPGSKKSESSSTDKHKTFGLFAPGSSRLLSPSPNLLKTLIDQASFSKTSSDDKMDNTQGTCRTHSHCHNMAKKSSPSSPSNDGDGKEPPDQLTSTSHKAKRSSSKSKCHARSCKSGHRSHSKMRNVLHIYGQGLPSHHDPLADELPMAPDGVPARAPSDYHQRFSFGAAGVQRDSRNRGLPASMNATIAMNPPEKIPLPGAWNWDTDYSTDKKKKKKSKESKSSCYSFHQNPPQACCHNVDMGEDHVVYEKSRGRSRTRDAAEKREEGETVNCCKHVKKSHIEDEHQSAKNNGLKDEHKEKRRQEKRRQEKRHKHGQERDHKREGYSCKHRHSSRTKAPTCNHSS</sequence>
<name>A0ABR4MDV7_9PEZI</name>